<reference evidence="9 10" key="1">
    <citation type="submission" date="2016-03" db="EMBL/GenBank/DDBJ databases">
        <title>Complete genome sequence of Shewanella psychrophila WP2, a deep sea bacterium isolated from west Pacific sediment.</title>
        <authorList>
            <person name="Xu G."/>
            <person name="Jian H."/>
        </authorList>
    </citation>
    <scope>NUCLEOTIDE SEQUENCE [LARGE SCALE GENOMIC DNA]</scope>
    <source>
        <strain evidence="9 10">WP2</strain>
    </source>
</reference>
<evidence type="ECO:0000313" key="10">
    <source>
        <dbReference type="Proteomes" id="UP000189545"/>
    </source>
</evidence>
<dbReference type="InterPro" id="IPR002898">
    <property type="entry name" value="MotA_ExbB_proton_chnl"/>
</dbReference>
<evidence type="ECO:0000259" key="8">
    <source>
        <dbReference type="Pfam" id="PF01618"/>
    </source>
</evidence>
<gene>
    <name evidence="9" type="ORF">Sps_01548</name>
</gene>
<feature type="transmembrane region" description="Helical" evidence="7">
    <location>
        <begin position="98"/>
        <end position="115"/>
    </location>
</feature>
<dbReference type="RefSeq" id="WP_077751987.1">
    <property type="nucleotide sequence ID" value="NZ_CP014782.1"/>
</dbReference>
<comment type="similarity">
    <text evidence="6">Belongs to the exbB/tolQ family.</text>
</comment>
<dbReference type="AlphaFoldDB" id="A0A1S6HMI2"/>
<evidence type="ECO:0000256" key="3">
    <source>
        <dbReference type="ARBA" id="ARBA00022692"/>
    </source>
</evidence>
<accession>A0A1S6HMI2</accession>
<evidence type="ECO:0000256" key="5">
    <source>
        <dbReference type="ARBA" id="ARBA00023136"/>
    </source>
</evidence>
<name>A0A1S6HMI2_9GAMM</name>
<organism evidence="9 10">
    <name type="scientific">Shewanella psychrophila</name>
    <dbReference type="NCBI Taxonomy" id="225848"/>
    <lineage>
        <taxon>Bacteria</taxon>
        <taxon>Pseudomonadati</taxon>
        <taxon>Pseudomonadota</taxon>
        <taxon>Gammaproteobacteria</taxon>
        <taxon>Alteromonadales</taxon>
        <taxon>Shewanellaceae</taxon>
        <taxon>Shewanella</taxon>
    </lineage>
</organism>
<keyword evidence="6" id="KW-0813">Transport</keyword>
<keyword evidence="5 7" id="KW-0472">Membrane</keyword>
<feature type="domain" description="MotA/TolQ/ExbB proton channel" evidence="8">
    <location>
        <begin position="91"/>
        <end position="156"/>
    </location>
</feature>
<dbReference type="KEGG" id="spsw:Sps_01548"/>
<protein>
    <recommendedName>
        <fullName evidence="8">MotA/TolQ/ExbB proton channel domain-containing protein</fullName>
    </recommendedName>
</protein>
<keyword evidence="6" id="KW-0653">Protein transport</keyword>
<keyword evidence="4 7" id="KW-1133">Transmembrane helix</keyword>
<dbReference type="OrthoDB" id="3178152at2"/>
<dbReference type="GO" id="GO:0015031">
    <property type="term" value="P:protein transport"/>
    <property type="evidence" value="ECO:0007669"/>
    <property type="project" value="UniProtKB-KW"/>
</dbReference>
<evidence type="ECO:0000256" key="4">
    <source>
        <dbReference type="ARBA" id="ARBA00022989"/>
    </source>
</evidence>
<evidence type="ECO:0000256" key="2">
    <source>
        <dbReference type="ARBA" id="ARBA00022475"/>
    </source>
</evidence>
<sequence>MNIFLLEGLLANLSGYLMTPVLICIVLLLIYSIYAMGRFAGLFYVRRKNAQGYRQTIQIKERKWYSGYPIHNYFVNNPKACEDELEVFALKKLENLRVVTRVAPMLGLIATMVPMGPALKALADGNIQGISESLIIAFASVIWGLVIATLTFWPASVKKRWFAAELINIRKLRGE</sequence>
<dbReference type="EMBL" id="CP014782">
    <property type="protein sequence ID" value="AQS36714.1"/>
    <property type="molecule type" value="Genomic_DNA"/>
</dbReference>
<comment type="subcellular location">
    <subcellularLocation>
        <location evidence="1">Cell membrane</location>
        <topology evidence="1">Multi-pass membrane protein</topology>
    </subcellularLocation>
    <subcellularLocation>
        <location evidence="6">Membrane</location>
        <topology evidence="6">Multi-pass membrane protein</topology>
    </subcellularLocation>
</comment>
<feature type="transmembrane region" description="Helical" evidence="7">
    <location>
        <begin position="135"/>
        <end position="153"/>
    </location>
</feature>
<keyword evidence="2" id="KW-1003">Cell membrane</keyword>
<dbReference type="STRING" id="225848.Sps_01548"/>
<keyword evidence="3 7" id="KW-0812">Transmembrane</keyword>
<evidence type="ECO:0000313" key="9">
    <source>
        <dbReference type="EMBL" id="AQS36714.1"/>
    </source>
</evidence>
<proteinExistence type="inferred from homology"/>
<evidence type="ECO:0000256" key="1">
    <source>
        <dbReference type="ARBA" id="ARBA00004651"/>
    </source>
</evidence>
<evidence type="ECO:0000256" key="6">
    <source>
        <dbReference type="RuleBase" id="RU004057"/>
    </source>
</evidence>
<dbReference type="Pfam" id="PF01618">
    <property type="entry name" value="MotA_ExbB"/>
    <property type="match status" value="1"/>
</dbReference>
<evidence type="ECO:0000256" key="7">
    <source>
        <dbReference type="SAM" id="Phobius"/>
    </source>
</evidence>
<feature type="transmembrane region" description="Helical" evidence="7">
    <location>
        <begin position="20"/>
        <end position="45"/>
    </location>
</feature>
<dbReference type="GO" id="GO:0005886">
    <property type="term" value="C:plasma membrane"/>
    <property type="evidence" value="ECO:0007669"/>
    <property type="project" value="UniProtKB-SubCell"/>
</dbReference>
<dbReference type="Proteomes" id="UP000189545">
    <property type="component" value="Chromosome"/>
</dbReference>
<keyword evidence="10" id="KW-1185">Reference proteome</keyword>